<feature type="domain" description="LysM" evidence="3">
    <location>
        <begin position="265"/>
        <end position="309"/>
    </location>
</feature>
<dbReference type="Gene3D" id="2.20.230.10">
    <property type="entry name" value="Resuscitation-promoting factor rpfb"/>
    <property type="match status" value="1"/>
</dbReference>
<reference evidence="4 5" key="1">
    <citation type="submission" date="2015-09" db="EMBL/GenBank/DDBJ databases">
        <authorList>
            <consortium name="Pathogen Informatics"/>
        </authorList>
    </citation>
    <scope>NUCLEOTIDE SEQUENCE [LARGE SCALE GENOMIC DNA]</scope>
    <source>
        <strain evidence="4 5">2789STDY5834960</strain>
    </source>
</reference>
<dbReference type="PaxDb" id="166486-ERS852572_02018"/>
<dbReference type="InterPro" id="IPR011055">
    <property type="entry name" value="Dup_hybrid_motif"/>
</dbReference>
<dbReference type="SMART" id="SM01208">
    <property type="entry name" value="G5"/>
    <property type="match status" value="1"/>
</dbReference>
<dbReference type="GO" id="GO:0004222">
    <property type="term" value="F:metalloendopeptidase activity"/>
    <property type="evidence" value="ECO:0007669"/>
    <property type="project" value="TreeGrafter"/>
</dbReference>
<dbReference type="OrthoDB" id="9809488at2"/>
<dbReference type="EMBL" id="CYXZ01000014">
    <property type="protein sequence ID" value="CUN12339.1"/>
    <property type="molecule type" value="Genomic_DNA"/>
</dbReference>
<organism evidence="4 5">
    <name type="scientific">Roseburia intestinalis</name>
    <dbReference type="NCBI Taxonomy" id="166486"/>
    <lineage>
        <taxon>Bacteria</taxon>
        <taxon>Bacillati</taxon>
        <taxon>Bacillota</taxon>
        <taxon>Clostridia</taxon>
        <taxon>Lachnospirales</taxon>
        <taxon>Lachnospiraceae</taxon>
        <taxon>Roseburia</taxon>
    </lineage>
</organism>
<accession>A0A173UBY6</accession>
<sequence length="520" mass="57117">MNKRLKDKKMLSGIIAAGGFLIILAGSALSQQTALGQNYQGVYVDGTFVGYVAENVDVKDVILQARRKLAEESASRLCMDYEWSVKTEKKPFVRLEKKETLEEQLKKILAEKTIESRERAYTVAIGSYRGNFKTLDEVSDFLNQVRKKTDEDNAYTVVYQTLEGQIGGILTADLKKAENEDDPAETGEKETQDMQASSLAGVSLESATQLLDAVTSDVADFYETGVLDMAFVENIEVYENYVQSDAFTTADDAAAEVTKEKESNKIYVVESGDCLSVIALDHDTKVADIMALNGLENADSLREGQELIIAVPEPDLKIRLTVGEVYEEDYEEEPVIKENDSWYTNQEEVLEEGVAGHRERNDIVVYENGAEVSRELAHQKIMTAAKAAVVERGTIVPPTYIKPLAGGRFTSGFGRRWGRMHKGVDWACPIGTTVYASCAGTVIQASYNGGYGNNVVISHADGRLTRYAHNSKLLVKVGQKVEQGEPIALSGSTGRSTGPHVHFEIYIGGAAVNPLKYISN</sequence>
<name>A0A173UBY6_9FIRM</name>
<evidence type="ECO:0000313" key="4">
    <source>
        <dbReference type="EMBL" id="CUN12339.1"/>
    </source>
</evidence>
<dbReference type="Pfam" id="PF07501">
    <property type="entry name" value="G5"/>
    <property type="match status" value="1"/>
</dbReference>
<evidence type="ECO:0000313" key="5">
    <source>
        <dbReference type="Proteomes" id="UP000095350"/>
    </source>
</evidence>
<dbReference type="CDD" id="cd00118">
    <property type="entry name" value="LysM"/>
    <property type="match status" value="1"/>
</dbReference>
<feature type="domain" description="G5" evidence="2">
    <location>
        <begin position="315"/>
        <end position="396"/>
    </location>
</feature>
<dbReference type="RefSeq" id="WP_055194452.1">
    <property type="nucleotide sequence ID" value="NZ_CABIYH010000014.1"/>
</dbReference>
<dbReference type="SUPFAM" id="SSF54106">
    <property type="entry name" value="LysM domain"/>
    <property type="match status" value="1"/>
</dbReference>
<dbReference type="PANTHER" id="PTHR21666:SF270">
    <property type="entry name" value="MUREIN HYDROLASE ACTIVATOR ENVC"/>
    <property type="match status" value="1"/>
</dbReference>
<dbReference type="PROSITE" id="PS51109">
    <property type="entry name" value="G5"/>
    <property type="match status" value="1"/>
</dbReference>
<dbReference type="Proteomes" id="UP000095350">
    <property type="component" value="Unassembled WGS sequence"/>
</dbReference>
<dbReference type="InterPro" id="IPR016047">
    <property type="entry name" value="M23ase_b-sheet_dom"/>
</dbReference>
<dbReference type="InterPro" id="IPR050570">
    <property type="entry name" value="Cell_wall_metabolism_enzyme"/>
</dbReference>
<evidence type="ECO:0000259" key="2">
    <source>
        <dbReference type="PROSITE" id="PS51109"/>
    </source>
</evidence>
<proteinExistence type="predicted"/>
<dbReference type="STRING" id="166486.ERS852572_02018"/>
<dbReference type="InterPro" id="IPR011098">
    <property type="entry name" value="G5_dom"/>
</dbReference>
<dbReference type="InterPro" id="IPR018392">
    <property type="entry name" value="LysM"/>
</dbReference>
<dbReference type="CDD" id="cd12797">
    <property type="entry name" value="M23_peptidase"/>
    <property type="match status" value="1"/>
</dbReference>
<dbReference type="AlphaFoldDB" id="A0A173UBY6"/>
<dbReference type="SMART" id="SM00257">
    <property type="entry name" value="LysM"/>
    <property type="match status" value="1"/>
</dbReference>
<evidence type="ECO:0000256" key="1">
    <source>
        <dbReference type="ARBA" id="ARBA00022729"/>
    </source>
</evidence>
<dbReference type="Gene3D" id="3.10.350.10">
    <property type="entry name" value="LysM domain"/>
    <property type="match status" value="1"/>
</dbReference>
<evidence type="ECO:0000259" key="3">
    <source>
        <dbReference type="PROSITE" id="PS51782"/>
    </source>
</evidence>
<dbReference type="PROSITE" id="PS51782">
    <property type="entry name" value="LYSM"/>
    <property type="match status" value="1"/>
</dbReference>
<gene>
    <name evidence="4" type="primary">lytM</name>
    <name evidence="4" type="ORF">ERS852572_02018</name>
</gene>
<dbReference type="PANTHER" id="PTHR21666">
    <property type="entry name" value="PEPTIDASE-RELATED"/>
    <property type="match status" value="1"/>
</dbReference>
<protein>
    <submittedName>
        <fullName evidence="4">Glycyl-glycine endopeptidase lytM</fullName>
        <ecNumber evidence="4">3.4.24.75</ecNumber>
    </submittedName>
</protein>
<dbReference type="Pfam" id="PF01551">
    <property type="entry name" value="Peptidase_M23"/>
    <property type="match status" value="1"/>
</dbReference>
<keyword evidence="1" id="KW-0732">Signal</keyword>
<dbReference type="InterPro" id="IPR036779">
    <property type="entry name" value="LysM_dom_sf"/>
</dbReference>
<dbReference type="Pfam" id="PF01476">
    <property type="entry name" value="LysM"/>
    <property type="match status" value="1"/>
</dbReference>
<dbReference type="EC" id="3.4.24.75" evidence="4"/>
<keyword evidence="4" id="KW-0378">Hydrolase</keyword>
<dbReference type="Gene3D" id="2.70.70.10">
    <property type="entry name" value="Glucose Permease (Domain IIA)"/>
    <property type="match status" value="1"/>
</dbReference>
<dbReference type="SUPFAM" id="SSF51261">
    <property type="entry name" value="Duplicated hybrid motif"/>
    <property type="match status" value="1"/>
</dbReference>